<evidence type="ECO:0000313" key="3">
    <source>
        <dbReference type="Proteomes" id="UP000541426"/>
    </source>
</evidence>
<comment type="caution">
    <text evidence="2">The sequence shown here is derived from an EMBL/GenBank/DDBJ whole genome shotgun (WGS) entry which is preliminary data.</text>
</comment>
<organism evidence="2 3">
    <name type="scientific">Sagittula marina</name>
    <dbReference type="NCBI Taxonomy" id="943940"/>
    <lineage>
        <taxon>Bacteria</taxon>
        <taxon>Pseudomonadati</taxon>
        <taxon>Pseudomonadota</taxon>
        <taxon>Alphaproteobacteria</taxon>
        <taxon>Rhodobacterales</taxon>
        <taxon>Roseobacteraceae</taxon>
        <taxon>Sagittula</taxon>
    </lineage>
</organism>
<dbReference type="Proteomes" id="UP000541426">
    <property type="component" value="Unassembled WGS sequence"/>
</dbReference>
<dbReference type="AlphaFoldDB" id="A0A7W6GU20"/>
<dbReference type="EMBL" id="JACIEJ010000005">
    <property type="protein sequence ID" value="MBB3985834.1"/>
    <property type="molecule type" value="Genomic_DNA"/>
</dbReference>
<name>A0A7W6GU20_9RHOB</name>
<protein>
    <submittedName>
        <fullName evidence="2">Uncharacterized protein</fullName>
    </submittedName>
</protein>
<accession>A0A7W6GU20</accession>
<evidence type="ECO:0000256" key="1">
    <source>
        <dbReference type="SAM" id="MobiDB-lite"/>
    </source>
</evidence>
<keyword evidence="3" id="KW-1185">Reference proteome</keyword>
<feature type="region of interest" description="Disordered" evidence="1">
    <location>
        <begin position="1"/>
        <end position="22"/>
    </location>
</feature>
<reference evidence="2 3" key="1">
    <citation type="submission" date="2020-08" db="EMBL/GenBank/DDBJ databases">
        <title>Genomic Encyclopedia of Type Strains, Phase IV (KMG-IV): sequencing the most valuable type-strain genomes for metagenomic binning, comparative biology and taxonomic classification.</title>
        <authorList>
            <person name="Goeker M."/>
        </authorList>
    </citation>
    <scope>NUCLEOTIDE SEQUENCE [LARGE SCALE GENOMIC DNA]</scope>
    <source>
        <strain evidence="2 3">DSM 102235</strain>
    </source>
</reference>
<evidence type="ECO:0000313" key="2">
    <source>
        <dbReference type="EMBL" id="MBB3985834.1"/>
    </source>
</evidence>
<proteinExistence type="predicted"/>
<gene>
    <name evidence="2" type="ORF">GGQ68_002172</name>
</gene>
<sequence>MNVTAFIHSGKKKARQQPSLSDEFNSTQCYTVDFNKQKLRLNFNRQRIAVDKRPPLALTSQLSLTLKMLEKTLIRQFSAIIGRVRGAHPGKRFAQSNAYIV</sequence>
<dbReference type="RefSeq" id="WP_183965759.1">
    <property type="nucleotide sequence ID" value="NZ_BAABBZ010000007.1"/>
</dbReference>